<gene>
    <name evidence="1" type="ORF">POF50_015040</name>
</gene>
<dbReference type="EMBL" id="JABXJJ020000016">
    <property type="protein sequence ID" value="MDI5970642.1"/>
    <property type="molecule type" value="Genomic_DNA"/>
</dbReference>
<organism evidence="1">
    <name type="scientific">Streptantibioticus silvisoli</name>
    <dbReference type="NCBI Taxonomy" id="2705255"/>
    <lineage>
        <taxon>Bacteria</taxon>
        <taxon>Bacillati</taxon>
        <taxon>Actinomycetota</taxon>
        <taxon>Actinomycetes</taxon>
        <taxon>Kitasatosporales</taxon>
        <taxon>Streptomycetaceae</taxon>
        <taxon>Streptantibioticus</taxon>
    </lineage>
</organism>
<dbReference type="AlphaFoldDB" id="A0AA90H9S9"/>
<dbReference type="RefSeq" id="WP_271313772.1">
    <property type="nucleotide sequence ID" value="NZ_JABXJJ020000016.1"/>
</dbReference>
<name>A0AA90H9S9_9ACTN</name>
<proteinExistence type="predicted"/>
<evidence type="ECO:0000313" key="1">
    <source>
        <dbReference type="EMBL" id="MDI5970642.1"/>
    </source>
</evidence>
<accession>A0AA90H9S9</accession>
<comment type="caution">
    <text evidence="1">The sequence shown here is derived from an EMBL/GenBank/DDBJ whole genome shotgun (WGS) entry which is preliminary data.</text>
</comment>
<reference evidence="1" key="1">
    <citation type="submission" date="2023-05" db="EMBL/GenBank/DDBJ databases">
        <title>Streptantibioticus silvisoli sp. nov., acidotolerant actinomycetes 1 from pine litter.</title>
        <authorList>
            <person name="Swiecimska M."/>
            <person name="Golinska P."/>
            <person name="Sangal V."/>
            <person name="Wachnowicz B."/>
            <person name="Goodfellow M."/>
        </authorList>
    </citation>
    <scope>NUCLEOTIDE SEQUENCE</scope>
    <source>
        <strain evidence="1">SL13</strain>
    </source>
</reference>
<protein>
    <submittedName>
        <fullName evidence="1">Uncharacterized protein</fullName>
    </submittedName>
</protein>
<sequence>MNWYPDADETVVVRFTANFASGLHPAVAGQRYFRDPERRDIQGELAGWPPGPQFTPHSRGDRAARRTGRALGIGIPLVLNLAAEVLGALGTPFGGSDGNGSPQEPADEVEDFPVLWAAPGTLARTLPWQLDPGRRPAGYRTEAVLTDRRLVLLGVGAGLGPADVLAEIPRDRLAGAEHLVYSEARMDVRLTFADGSWARLSTGNPDNAAKVTAFLGGELRVLTEADLTDAQRARVARFTAALPPGFQPPVFTAKPGGIVLVESALRSKNGRSEEVSAIYLNADGESQAPAGA</sequence>